<protein>
    <recommendedName>
        <fullName evidence="3">Reverse transcriptase/retrotransposon-derived protein RNase H-like domain-containing protein</fullName>
    </recommendedName>
</protein>
<evidence type="ECO:0008006" key="3">
    <source>
        <dbReference type="Google" id="ProtNLM"/>
    </source>
</evidence>
<dbReference type="InterPro" id="IPR043128">
    <property type="entry name" value="Rev_trsase/Diguanyl_cyclase"/>
</dbReference>
<keyword evidence="2" id="KW-1185">Reference proteome</keyword>
<reference evidence="1" key="1">
    <citation type="submission" date="2023-08" db="EMBL/GenBank/DDBJ databases">
        <title>A de novo genome assembly of Solanum verrucosum Schlechtendal, a Mexican diploid species geographically isolated from the other diploid A-genome species in potato relatives.</title>
        <authorList>
            <person name="Hosaka K."/>
        </authorList>
    </citation>
    <scope>NUCLEOTIDE SEQUENCE</scope>
    <source>
        <tissue evidence="1">Young leaves</tissue>
    </source>
</reference>
<dbReference type="PANTHER" id="PTHR34072">
    <property type="entry name" value="ENZYMATIC POLYPROTEIN-RELATED"/>
    <property type="match status" value="1"/>
</dbReference>
<sequence length="158" mass="17861">MARGQFVSYFKARKMISKGCFSHVVRVSDVYSETPSPESVLVVNEFSKVYPDDLPGIPPEREIDFGIEVDPNKTDTVKSWPRPLTPSDIRSFLGLGGYYRRFVKGFSFIASLLTTLNKNMAKFVWSEACEECFQKLKHRFTSASMLTLPEGTDGFVVL</sequence>
<gene>
    <name evidence="1" type="ORF">MTR67_048088</name>
</gene>
<name>A0AAF0V0T5_SOLVR</name>
<organism evidence="1 2">
    <name type="scientific">Solanum verrucosum</name>
    <dbReference type="NCBI Taxonomy" id="315347"/>
    <lineage>
        <taxon>Eukaryota</taxon>
        <taxon>Viridiplantae</taxon>
        <taxon>Streptophyta</taxon>
        <taxon>Embryophyta</taxon>
        <taxon>Tracheophyta</taxon>
        <taxon>Spermatophyta</taxon>
        <taxon>Magnoliopsida</taxon>
        <taxon>eudicotyledons</taxon>
        <taxon>Gunneridae</taxon>
        <taxon>Pentapetalae</taxon>
        <taxon>asterids</taxon>
        <taxon>lamiids</taxon>
        <taxon>Solanales</taxon>
        <taxon>Solanaceae</taxon>
        <taxon>Solanoideae</taxon>
        <taxon>Solaneae</taxon>
        <taxon>Solanum</taxon>
    </lineage>
</organism>
<dbReference type="InterPro" id="IPR043502">
    <property type="entry name" value="DNA/RNA_pol_sf"/>
</dbReference>
<accession>A0AAF0V0T5</accession>
<dbReference type="PANTHER" id="PTHR34072:SF52">
    <property type="entry name" value="RIBONUCLEASE H"/>
    <property type="match status" value="1"/>
</dbReference>
<proteinExistence type="predicted"/>
<dbReference type="EMBL" id="CP133622">
    <property type="protein sequence ID" value="WMV54703.1"/>
    <property type="molecule type" value="Genomic_DNA"/>
</dbReference>
<dbReference type="SUPFAM" id="SSF56672">
    <property type="entry name" value="DNA/RNA polymerases"/>
    <property type="match status" value="1"/>
</dbReference>
<dbReference type="FunFam" id="3.30.70.270:FF:000020">
    <property type="entry name" value="Transposon Tf2-6 polyprotein-like Protein"/>
    <property type="match status" value="1"/>
</dbReference>
<evidence type="ECO:0000313" key="1">
    <source>
        <dbReference type="EMBL" id="WMV54703.1"/>
    </source>
</evidence>
<dbReference type="AlphaFoldDB" id="A0AAF0V0T5"/>
<dbReference type="Proteomes" id="UP001234989">
    <property type="component" value="Chromosome 11"/>
</dbReference>
<dbReference type="Gene3D" id="3.30.70.270">
    <property type="match status" value="1"/>
</dbReference>
<evidence type="ECO:0000313" key="2">
    <source>
        <dbReference type="Proteomes" id="UP001234989"/>
    </source>
</evidence>